<feature type="domain" description="Polysaccharide pyruvyl transferase" evidence="1">
    <location>
        <begin position="76"/>
        <end position="354"/>
    </location>
</feature>
<evidence type="ECO:0000313" key="3">
    <source>
        <dbReference type="Proteomes" id="UP000597341"/>
    </source>
</evidence>
<evidence type="ECO:0000259" key="1">
    <source>
        <dbReference type="Pfam" id="PF04230"/>
    </source>
</evidence>
<dbReference type="Pfam" id="PF04230">
    <property type="entry name" value="PS_pyruv_trans"/>
    <property type="match status" value="1"/>
</dbReference>
<dbReference type="Proteomes" id="UP000597341">
    <property type="component" value="Unassembled WGS sequence"/>
</dbReference>
<comment type="caution">
    <text evidence="2">The sequence shown here is derived from an EMBL/GenBank/DDBJ whole genome shotgun (WGS) entry which is preliminary data.</text>
</comment>
<dbReference type="PANTHER" id="PTHR36836:SF1">
    <property type="entry name" value="COLANIC ACID BIOSYNTHESIS PROTEIN WCAK"/>
    <property type="match status" value="1"/>
</dbReference>
<dbReference type="EMBL" id="BNAD01000008">
    <property type="protein sequence ID" value="GHE18199.1"/>
    <property type="molecule type" value="Genomic_DNA"/>
</dbReference>
<proteinExistence type="predicted"/>
<dbReference type="InterPro" id="IPR007345">
    <property type="entry name" value="Polysacch_pyruvyl_Trfase"/>
</dbReference>
<sequence length="435" mass="47152">MPAETLLADGPRLVLAGAALGNGNRGVEALARSVADGVDREAPGAQLSILDDGWGVRPDTSGRYDAIHCELVGVRRSRRWHRPESWAQVRLAQATFPRLNPVADRFRAADVVLDLSAGDSFTDLYGPGRLDTVTAPKIAALRAGRPLVLLPQTYGPFTTPRARRLAERIVRSATVAYARDPRSFEQLRELAGPDADMTRLRDGVDVAFALEPRRPNARTMDLLAPADGRPTAGVNVSGLLRDATAAAQFNIVGDYVATMASLVRALLEADSHVVLVPHVHAPGGHGESDIDAIEMVLERLPADMKQHTTVVPPTLDAAELKWCISRFDWFVGTRMHATIAALSTLTPAAAYAYSDKTLGVFETCGVGEHVIDARVRSGHEAVERLLASYEARTETRAILARTATATVERSRNQMREVLDFTRDPAPGSRGTREVR</sequence>
<name>A0ABQ3HPV0_9ACTN</name>
<gene>
    <name evidence="2" type="ORF">GCM10011376_28090</name>
</gene>
<protein>
    <recommendedName>
        <fullName evidence="1">Polysaccharide pyruvyl transferase domain-containing protein</fullName>
    </recommendedName>
</protein>
<keyword evidence="3" id="KW-1185">Reference proteome</keyword>
<evidence type="ECO:0000313" key="2">
    <source>
        <dbReference type="EMBL" id="GHE18199.1"/>
    </source>
</evidence>
<organism evidence="2 3">
    <name type="scientific">Nocardioides flavus</name>
    <name type="common">ex Wang et al. 2016</name>
    <dbReference type="NCBI Taxonomy" id="2058780"/>
    <lineage>
        <taxon>Bacteria</taxon>
        <taxon>Bacillati</taxon>
        <taxon>Actinomycetota</taxon>
        <taxon>Actinomycetes</taxon>
        <taxon>Propionibacteriales</taxon>
        <taxon>Nocardioidaceae</taxon>
        <taxon>Nocardioides</taxon>
    </lineage>
</organism>
<accession>A0ABQ3HPV0</accession>
<dbReference type="PANTHER" id="PTHR36836">
    <property type="entry name" value="COLANIC ACID BIOSYNTHESIS PROTEIN WCAK"/>
    <property type="match status" value="1"/>
</dbReference>
<reference evidence="3" key="1">
    <citation type="journal article" date="2019" name="Int. J. Syst. Evol. Microbiol.">
        <title>The Global Catalogue of Microorganisms (GCM) 10K type strain sequencing project: providing services to taxonomists for standard genome sequencing and annotation.</title>
        <authorList>
            <consortium name="The Broad Institute Genomics Platform"/>
            <consortium name="The Broad Institute Genome Sequencing Center for Infectious Disease"/>
            <person name="Wu L."/>
            <person name="Ma J."/>
        </authorList>
    </citation>
    <scope>NUCLEOTIDE SEQUENCE [LARGE SCALE GENOMIC DNA]</scope>
    <source>
        <strain evidence="3">CGMCC 1.12791</strain>
    </source>
</reference>